<protein>
    <recommendedName>
        <fullName evidence="3">Zinc-finger domain-containing protein</fullName>
    </recommendedName>
</protein>
<reference evidence="2" key="2">
    <citation type="submission" date="2015-01" db="EMBL/GenBank/DDBJ databases">
        <title>Evolutionary Origins and Diversification of the Mycorrhizal Mutualists.</title>
        <authorList>
            <consortium name="DOE Joint Genome Institute"/>
            <consortium name="Mycorrhizal Genomics Consortium"/>
            <person name="Kohler A."/>
            <person name="Kuo A."/>
            <person name="Nagy L.G."/>
            <person name="Floudas D."/>
            <person name="Copeland A."/>
            <person name="Barry K.W."/>
            <person name="Cichocki N."/>
            <person name="Veneault-Fourrey C."/>
            <person name="LaButti K."/>
            <person name="Lindquist E.A."/>
            <person name="Lipzen A."/>
            <person name="Lundell T."/>
            <person name="Morin E."/>
            <person name="Murat C."/>
            <person name="Riley R."/>
            <person name="Ohm R."/>
            <person name="Sun H."/>
            <person name="Tunlid A."/>
            <person name="Henrissat B."/>
            <person name="Grigoriev I.V."/>
            <person name="Hibbett D.S."/>
            <person name="Martin F."/>
        </authorList>
    </citation>
    <scope>NUCLEOTIDE SEQUENCE [LARGE SCALE GENOMIC DNA]</scope>
    <source>
        <strain evidence="2">Marx 270</strain>
    </source>
</reference>
<reference evidence="1 2" key="1">
    <citation type="submission" date="2014-04" db="EMBL/GenBank/DDBJ databases">
        <authorList>
            <consortium name="DOE Joint Genome Institute"/>
            <person name="Kuo A."/>
            <person name="Kohler A."/>
            <person name="Costa M.D."/>
            <person name="Nagy L.G."/>
            <person name="Floudas D."/>
            <person name="Copeland A."/>
            <person name="Barry K.W."/>
            <person name="Cichocki N."/>
            <person name="Veneault-Fourrey C."/>
            <person name="LaButti K."/>
            <person name="Lindquist E.A."/>
            <person name="Lipzen A."/>
            <person name="Lundell T."/>
            <person name="Morin E."/>
            <person name="Murat C."/>
            <person name="Sun H."/>
            <person name="Tunlid A."/>
            <person name="Henrissat B."/>
            <person name="Grigoriev I.V."/>
            <person name="Hibbett D.S."/>
            <person name="Martin F."/>
            <person name="Nordberg H.P."/>
            <person name="Cantor M.N."/>
            <person name="Hua S.X."/>
        </authorList>
    </citation>
    <scope>NUCLEOTIDE SEQUENCE [LARGE SCALE GENOMIC DNA]</scope>
    <source>
        <strain evidence="1 2">Marx 270</strain>
    </source>
</reference>
<dbReference type="HOGENOM" id="CLU_3038078_0_0_1"/>
<dbReference type="STRING" id="870435.A0A0C3JR47"/>
<proteinExistence type="predicted"/>
<dbReference type="AlphaFoldDB" id="A0A0C3JR47"/>
<evidence type="ECO:0000313" key="1">
    <source>
        <dbReference type="EMBL" id="KIO11658.1"/>
    </source>
</evidence>
<organism evidence="1 2">
    <name type="scientific">Pisolithus tinctorius Marx 270</name>
    <dbReference type="NCBI Taxonomy" id="870435"/>
    <lineage>
        <taxon>Eukaryota</taxon>
        <taxon>Fungi</taxon>
        <taxon>Dikarya</taxon>
        <taxon>Basidiomycota</taxon>
        <taxon>Agaricomycotina</taxon>
        <taxon>Agaricomycetes</taxon>
        <taxon>Agaricomycetidae</taxon>
        <taxon>Boletales</taxon>
        <taxon>Sclerodermatineae</taxon>
        <taxon>Pisolithaceae</taxon>
        <taxon>Pisolithus</taxon>
    </lineage>
</organism>
<feature type="non-terminal residue" evidence="1">
    <location>
        <position position="55"/>
    </location>
</feature>
<sequence>RRPEETTDDIPSTEGKTFCHQCRNTTNRPKMRCSNNVRGGACGKRFCQRCIERRY</sequence>
<evidence type="ECO:0008006" key="3">
    <source>
        <dbReference type="Google" id="ProtNLM"/>
    </source>
</evidence>
<keyword evidence="2" id="KW-1185">Reference proteome</keyword>
<name>A0A0C3JR47_PISTI</name>
<gene>
    <name evidence="1" type="ORF">M404DRAFT_69093</name>
</gene>
<accession>A0A0C3JR47</accession>
<dbReference type="OrthoDB" id="298344at2759"/>
<dbReference type="Proteomes" id="UP000054217">
    <property type="component" value="Unassembled WGS sequence"/>
</dbReference>
<evidence type="ECO:0000313" key="2">
    <source>
        <dbReference type="Proteomes" id="UP000054217"/>
    </source>
</evidence>
<dbReference type="InParanoid" id="A0A0C3JR47"/>
<dbReference type="EMBL" id="KN831949">
    <property type="protein sequence ID" value="KIO11658.1"/>
    <property type="molecule type" value="Genomic_DNA"/>
</dbReference>
<feature type="non-terminal residue" evidence="1">
    <location>
        <position position="1"/>
    </location>
</feature>